<sequence length="207" mass="23482">VRSSDVSWSDTRRTLRKDHRWESGSLLEREEKEKLFNEHIEALTKKKREHFRQLLDETSATTLMKGVHGRIDSAEDGSISFPNPHYHISFMNNWLIASTAGYRDDSVISKDEEKRQRCNTFFHCNCVQVIAQSPSIPKGATVEPEMSERRPLGFGQQRAGESMPLLAEAEAEDVQMSLVIGGLSVPCPFQSAALKHGKAMARRKRQD</sequence>
<dbReference type="EMBL" id="LZPO01044603">
    <property type="protein sequence ID" value="OBS73840.1"/>
    <property type="molecule type" value="Genomic_DNA"/>
</dbReference>
<keyword evidence="1" id="KW-0677">Repeat</keyword>
<feature type="domain" description="FF" evidence="2">
    <location>
        <begin position="1"/>
        <end position="42"/>
    </location>
</feature>
<evidence type="ECO:0000259" key="2">
    <source>
        <dbReference type="PROSITE" id="PS51676"/>
    </source>
</evidence>
<dbReference type="Proteomes" id="UP000092124">
    <property type="component" value="Unassembled WGS sequence"/>
</dbReference>
<evidence type="ECO:0000313" key="4">
    <source>
        <dbReference type="Proteomes" id="UP000092124"/>
    </source>
</evidence>
<feature type="non-terminal residue" evidence="3">
    <location>
        <position position="1"/>
    </location>
</feature>
<dbReference type="InterPro" id="IPR045148">
    <property type="entry name" value="TCRG1-like"/>
</dbReference>
<protein>
    <recommendedName>
        <fullName evidence="2">FF domain-containing protein</fullName>
    </recommendedName>
</protein>
<dbReference type="AlphaFoldDB" id="A0A1A6H7M2"/>
<comment type="caution">
    <text evidence="3">The sequence shown here is derived from an EMBL/GenBank/DDBJ whole genome shotgun (WGS) entry which is preliminary data.</text>
</comment>
<dbReference type="GO" id="GO:0005634">
    <property type="term" value="C:nucleus"/>
    <property type="evidence" value="ECO:0007669"/>
    <property type="project" value="TreeGrafter"/>
</dbReference>
<name>A0A1A6H7M2_NEOLE</name>
<dbReference type="FunFam" id="1.10.10.440:FF:000005">
    <property type="entry name" value="Transcription elongation regulator 1 (CA150)"/>
    <property type="match status" value="1"/>
</dbReference>
<reference evidence="3 4" key="1">
    <citation type="submission" date="2016-06" db="EMBL/GenBank/DDBJ databases">
        <title>The Draft Genome Sequence and Annotation of the Desert Woodrat Neotoma lepida.</title>
        <authorList>
            <person name="Campbell M."/>
            <person name="Oakeson K.F."/>
            <person name="Yandell M."/>
            <person name="Halpert J.R."/>
            <person name="Dearing D."/>
        </authorList>
    </citation>
    <scope>NUCLEOTIDE SEQUENCE [LARGE SCALE GENOMIC DNA]</scope>
    <source>
        <strain evidence="3">417</strain>
        <tissue evidence="3">Liver</tissue>
    </source>
</reference>
<evidence type="ECO:0000313" key="3">
    <source>
        <dbReference type="EMBL" id="OBS73840.1"/>
    </source>
</evidence>
<dbReference type="GO" id="GO:0003712">
    <property type="term" value="F:transcription coregulator activity"/>
    <property type="evidence" value="ECO:0007669"/>
    <property type="project" value="TreeGrafter"/>
</dbReference>
<dbReference type="STRING" id="56216.A0A1A6H7M2"/>
<proteinExistence type="predicted"/>
<dbReference type="OrthoDB" id="63972at2759"/>
<dbReference type="InterPro" id="IPR002713">
    <property type="entry name" value="FF_domain"/>
</dbReference>
<dbReference type="PANTHER" id="PTHR15377">
    <property type="entry name" value="TRANSCRIPTION ELONGATION REGULATOR 1"/>
    <property type="match status" value="1"/>
</dbReference>
<dbReference type="Pfam" id="PF01846">
    <property type="entry name" value="FF"/>
    <property type="match status" value="1"/>
</dbReference>
<dbReference type="InterPro" id="IPR036517">
    <property type="entry name" value="FF_domain_sf"/>
</dbReference>
<gene>
    <name evidence="3" type="ORF">A6R68_15620</name>
</gene>
<organism evidence="3 4">
    <name type="scientific">Neotoma lepida</name>
    <name type="common">Desert woodrat</name>
    <dbReference type="NCBI Taxonomy" id="56216"/>
    <lineage>
        <taxon>Eukaryota</taxon>
        <taxon>Metazoa</taxon>
        <taxon>Chordata</taxon>
        <taxon>Craniata</taxon>
        <taxon>Vertebrata</taxon>
        <taxon>Euteleostomi</taxon>
        <taxon>Mammalia</taxon>
        <taxon>Eutheria</taxon>
        <taxon>Euarchontoglires</taxon>
        <taxon>Glires</taxon>
        <taxon>Rodentia</taxon>
        <taxon>Myomorpha</taxon>
        <taxon>Muroidea</taxon>
        <taxon>Cricetidae</taxon>
        <taxon>Neotominae</taxon>
        <taxon>Neotoma</taxon>
    </lineage>
</organism>
<dbReference type="Gene3D" id="1.10.10.440">
    <property type="entry name" value="FF domain"/>
    <property type="match status" value="1"/>
</dbReference>
<dbReference type="SUPFAM" id="SSF81698">
    <property type="entry name" value="FF domain"/>
    <property type="match status" value="1"/>
</dbReference>
<dbReference type="PROSITE" id="PS51676">
    <property type="entry name" value="FF"/>
    <property type="match status" value="1"/>
</dbReference>
<evidence type="ECO:0000256" key="1">
    <source>
        <dbReference type="ARBA" id="ARBA00022737"/>
    </source>
</evidence>
<dbReference type="PANTHER" id="PTHR15377:SF7">
    <property type="entry name" value="TRANSCRIPTION ELONGATION REGULATOR 1"/>
    <property type="match status" value="1"/>
</dbReference>
<dbReference type="GO" id="GO:0070063">
    <property type="term" value="F:RNA polymerase binding"/>
    <property type="evidence" value="ECO:0007669"/>
    <property type="project" value="InterPro"/>
</dbReference>
<accession>A0A1A6H7M2</accession>
<keyword evidence="4" id="KW-1185">Reference proteome</keyword>